<dbReference type="InterPro" id="IPR036188">
    <property type="entry name" value="FAD/NAD-bd_sf"/>
</dbReference>
<dbReference type="SUPFAM" id="SSF54373">
    <property type="entry name" value="FAD-linked reductases, C-terminal domain"/>
    <property type="match status" value="1"/>
</dbReference>
<dbReference type="GO" id="GO:0004729">
    <property type="term" value="F:oxygen-dependent protoporphyrinogen oxidase activity"/>
    <property type="evidence" value="ECO:0007669"/>
    <property type="project" value="UniProtKB-UniRule"/>
</dbReference>
<dbReference type="PRINTS" id="PR00419">
    <property type="entry name" value="ADXRDTASE"/>
</dbReference>
<dbReference type="AlphaFoldDB" id="A0A7C9DUS6"/>
<dbReference type="FunFam" id="1.10.3110.10:FF:000003">
    <property type="entry name" value="Protoporphyrinogen oxidase"/>
    <property type="match status" value="1"/>
</dbReference>
<keyword evidence="9" id="KW-0496">Mitochondrion</keyword>
<evidence type="ECO:0000256" key="5">
    <source>
        <dbReference type="ARBA" id="ARBA00012867"/>
    </source>
</evidence>
<dbReference type="Gene3D" id="3.50.50.60">
    <property type="entry name" value="FAD/NAD(P)-binding domain"/>
    <property type="match status" value="1"/>
</dbReference>
<dbReference type="InterPro" id="IPR050464">
    <property type="entry name" value="Zeta_carotene_desat/Oxidored"/>
</dbReference>
<dbReference type="EMBL" id="GISG01156202">
    <property type="protein sequence ID" value="MBA4648565.1"/>
    <property type="molecule type" value="Transcribed_RNA"/>
</dbReference>
<dbReference type="SUPFAM" id="SSF51905">
    <property type="entry name" value="FAD/NAD(P)-binding domain"/>
    <property type="match status" value="1"/>
</dbReference>
<dbReference type="GO" id="GO:0006782">
    <property type="term" value="P:protoporphyrinogen IX biosynthetic process"/>
    <property type="evidence" value="ECO:0007669"/>
    <property type="project" value="UniProtKB-UniRule"/>
</dbReference>
<evidence type="ECO:0000256" key="2">
    <source>
        <dbReference type="ARBA" id="ARBA00004173"/>
    </source>
</evidence>
<keyword evidence="11 13" id="KW-0627">Porphyrin biosynthesis</keyword>
<evidence type="ECO:0000256" key="9">
    <source>
        <dbReference type="ARBA" id="ARBA00023128"/>
    </source>
</evidence>
<keyword evidence="7 13" id="KW-0274">FAD</keyword>
<dbReference type="InterPro" id="IPR004572">
    <property type="entry name" value="Protoporphyrinogen_oxidase"/>
</dbReference>
<proteinExistence type="inferred from homology"/>
<dbReference type="InterPro" id="IPR002937">
    <property type="entry name" value="Amino_oxidase"/>
</dbReference>
<dbReference type="Gene3D" id="3.90.660.20">
    <property type="entry name" value="Protoporphyrinogen oxidase, mitochondrial, domain 2"/>
    <property type="match status" value="1"/>
</dbReference>
<evidence type="ECO:0000256" key="13">
    <source>
        <dbReference type="RuleBase" id="RU367069"/>
    </source>
</evidence>
<evidence type="ECO:0000256" key="10">
    <source>
        <dbReference type="ARBA" id="ARBA00023133"/>
    </source>
</evidence>
<dbReference type="GO" id="GO:0005739">
    <property type="term" value="C:mitochondrion"/>
    <property type="evidence" value="ECO:0007669"/>
    <property type="project" value="UniProtKB-SubCell"/>
</dbReference>
<keyword evidence="8 13" id="KW-0560">Oxidoreductase</keyword>
<comment type="cofactor">
    <cofactor evidence="13">
        <name>FAD</name>
        <dbReference type="ChEBI" id="CHEBI:57692"/>
    </cofactor>
    <text evidence="13">Binds 1 FAD per subunit.</text>
</comment>
<keyword evidence="10 13" id="KW-0350">Heme biosynthesis</keyword>
<comment type="subcellular location">
    <subcellularLocation>
        <location evidence="2">Mitochondrion</location>
    </subcellularLocation>
    <subcellularLocation>
        <location evidence="13">Plastid</location>
        <location evidence="13">Chloroplast</location>
    </subcellularLocation>
</comment>
<evidence type="ECO:0000256" key="4">
    <source>
        <dbReference type="ARBA" id="ARBA00010551"/>
    </source>
</evidence>
<keyword evidence="6 13" id="KW-0285">Flavoprotein</keyword>
<evidence type="ECO:0000256" key="6">
    <source>
        <dbReference type="ARBA" id="ARBA00022630"/>
    </source>
</evidence>
<comment type="catalytic activity">
    <reaction evidence="12 13">
        <text>protoporphyrinogen IX + 3 O2 = protoporphyrin IX + 3 H2O2</text>
        <dbReference type="Rhea" id="RHEA:25576"/>
        <dbReference type="ChEBI" id="CHEBI:15379"/>
        <dbReference type="ChEBI" id="CHEBI:16240"/>
        <dbReference type="ChEBI" id="CHEBI:57306"/>
        <dbReference type="ChEBI" id="CHEBI:57307"/>
        <dbReference type="EC" id="1.3.3.4"/>
    </reaction>
</comment>
<dbReference type="NCBIfam" id="TIGR00562">
    <property type="entry name" value="proto_IX_ox"/>
    <property type="match status" value="1"/>
</dbReference>
<evidence type="ECO:0000313" key="15">
    <source>
        <dbReference type="EMBL" id="MBA4648565.1"/>
    </source>
</evidence>
<evidence type="ECO:0000256" key="12">
    <source>
        <dbReference type="ARBA" id="ARBA00047554"/>
    </source>
</evidence>
<protein>
    <recommendedName>
        <fullName evidence="5 13">Protoporphyrinogen oxidase</fullName>
        <ecNumber evidence="5 13">1.3.3.4</ecNumber>
    </recommendedName>
</protein>
<reference evidence="15" key="2">
    <citation type="submission" date="2020-07" db="EMBL/GenBank/DDBJ databases">
        <authorList>
            <person name="Vera ALvarez R."/>
            <person name="Arias-Moreno D.M."/>
            <person name="Jimenez-Jacinto V."/>
            <person name="Jimenez-Bremont J.F."/>
            <person name="Swaminathan K."/>
            <person name="Moose S.P."/>
            <person name="Guerrero-Gonzalez M.L."/>
            <person name="Marino-Ramirez L."/>
            <person name="Landsman D."/>
            <person name="Rodriguez-Kessler M."/>
            <person name="Delgado-Sanchez P."/>
        </authorList>
    </citation>
    <scope>NUCLEOTIDE SEQUENCE</scope>
    <source>
        <tissue evidence="15">Cladode</tissue>
    </source>
</reference>
<dbReference type="GO" id="GO:0009534">
    <property type="term" value="C:chloroplast thylakoid"/>
    <property type="evidence" value="ECO:0007669"/>
    <property type="project" value="TreeGrafter"/>
</dbReference>
<dbReference type="PANTHER" id="PTHR42923:SF44">
    <property type="entry name" value="PROTOPORPHYRINOGEN OXIDASE 2, CHLOROPLASTIC_MITOCHONDRIAL"/>
    <property type="match status" value="1"/>
</dbReference>
<dbReference type="Pfam" id="PF01593">
    <property type="entry name" value="Amino_oxidase"/>
    <property type="match status" value="1"/>
</dbReference>
<comment type="pathway">
    <text evidence="3 13">Porphyrin-containing compound metabolism; protoporphyrin-IX biosynthesis; protoporphyrin-IX from protoporphyrinogen-IX: step 1/1.</text>
</comment>
<organism evidence="15">
    <name type="scientific">Opuntia streptacantha</name>
    <name type="common">Prickly pear cactus</name>
    <name type="synonym">Opuntia cardona</name>
    <dbReference type="NCBI Taxonomy" id="393608"/>
    <lineage>
        <taxon>Eukaryota</taxon>
        <taxon>Viridiplantae</taxon>
        <taxon>Streptophyta</taxon>
        <taxon>Embryophyta</taxon>
        <taxon>Tracheophyta</taxon>
        <taxon>Spermatophyta</taxon>
        <taxon>Magnoliopsida</taxon>
        <taxon>eudicotyledons</taxon>
        <taxon>Gunneridae</taxon>
        <taxon>Pentapetalae</taxon>
        <taxon>Caryophyllales</taxon>
        <taxon>Cactineae</taxon>
        <taxon>Cactaceae</taxon>
        <taxon>Opuntioideae</taxon>
        <taxon>Opuntia</taxon>
    </lineage>
</organism>
<comment type="similarity">
    <text evidence="4 13">Belongs to the protoporphyrinogen/coproporphyrinogen oxidase family. Protoporphyrinogen oxidase subfamily.</text>
</comment>
<evidence type="ECO:0000256" key="7">
    <source>
        <dbReference type="ARBA" id="ARBA00022827"/>
    </source>
</evidence>
<dbReference type="PANTHER" id="PTHR42923">
    <property type="entry name" value="PROTOPORPHYRINOGEN OXIDASE"/>
    <property type="match status" value="1"/>
</dbReference>
<reference evidence="15" key="1">
    <citation type="journal article" date="2013" name="J. Plant Res.">
        <title>Effect of fungi and light on seed germination of three Opuntia species from semiarid lands of central Mexico.</title>
        <authorList>
            <person name="Delgado-Sanchez P."/>
            <person name="Jimenez-Bremont J.F."/>
            <person name="Guerrero-Gonzalez Mde L."/>
            <person name="Flores J."/>
        </authorList>
    </citation>
    <scope>NUCLEOTIDE SEQUENCE</scope>
    <source>
        <tissue evidence="15">Cladode</tissue>
    </source>
</reference>
<dbReference type="Gene3D" id="1.10.3110.10">
    <property type="entry name" value="protoporphyrinogen ix oxidase, domain 3"/>
    <property type="match status" value="1"/>
</dbReference>
<evidence type="ECO:0000259" key="14">
    <source>
        <dbReference type="Pfam" id="PF01593"/>
    </source>
</evidence>
<evidence type="ECO:0000256" key="8">
    <source>
        <dbReference type="ARBA" id="ARBA00023002"/>
    </source>
</evidence>
<evidence type="ECO:0000256" key="1">
    <source>
        <dbReference type="ARBA" id="ARBA00002600"/>
    </source>
</evidence>
<dbReference type="UniPathway" id="UPA00251">
    <property type="reaction ID" value="UER00324"/>
</dbReference>
<accession>A0A7C9DUS6</accession>
<dbReference type="EC" id="1.3.3.4" evidence="5 13"/>
<feature type="domain" description="Amine oxidase" evidence="14">
    <location>
        <begin position="23"/>
        <end position="489"/>
    </location>
</feature>
<evidence type="ECO:0000256" key="11">
    <source>
        <dbReference type="ARBA" id="ARBA00023244"/>
    </source>
</evidence>
<comment type="function">
    <text evidence="1 13">Catalyzes the 6-electron oxidation of protoporphyrinogen-IX to form protoporphyrin-IX.</text>
</comment>
<sequence length="505" mass="55666">MVLICECSGHAKAKKVAVVGAGISGLAAAYKLKSHGLNVTLFEADKRAGGKIRTVTKDGLIWDEGANTMTESEVEVTSLLDDLELRKKQQFPISQHKRYIARDGLPLLIPSNPVALFKSNILSTESKLGILMEAFFWKKRNTANVSDENIQESVREFFERHFGKEFVDYLIDPFVAGTSGGDPESLSMRHAFPELWDLEKRHGSIVGGAILSRLFSKKEKGGGKKLSDEKSKRRGSFSFHGGMQTLVDTICKQFSKDELKLESKVLSLSYSHEGISTSENWSLSSITNNTSEDRAYDAVIMTAPLSDVKEMEIVKGGNPFSLDFIPEVSYLPISVMVTAFKKPSVKRPLEGFGVLIPSKEQDNGLKTLGTLFSSMMFPDRAPSDLYVYTTFIGGSRNRELAKASTDELKQVVCSDLHQLLGAEGEPTFVSHTFWSKAFPLYGHNYESVLRAIDKMEQDLPGFFYAGNHKDGLSVGKAIASGCKAAELVISYLDNHSDATAVEENK</sequence>
<evidence type="ECO:0000256" key="3">
    <source>
        <dbReference type="ARBA" id="ARBA00005073"/>
    </source>
</evidence>
<name>A0A7C9DUS6_OPUST</name>